<keyword evidence="3" id="KW-1185">Reference proteome</keyword>
<dbReference type="EMBL" id="KI669171">
    <property type="protein sequence ID" value="ETN69086.1"/>
    <property type="molecule type" value="Genomic_DNA"/>
</dbReference>
<feature type="compositionally biased region" description="Polar residues" evidence="1">
    <location>
        <begin position="156"/>
        <end position="165"/>
    </location>
</feature>
<evidence type="ECO:0000313" key="3">
    <source>
        <dbReference type="Proteomes" id="UP000053676"/>
    </source>
</evidence>
<dbReference type="Proteomes" id="UP000053676">
    <property type="component" value="Unassembled WGS sequence"/>
</dbReference>
<proteinExistence type="predicted"/>
<feature type="region of interest" description="Disordered" evidence="1">
    <location>
        <begin position="99"/>
        <end position="171"/>
    </location>
</feature>
<sequence>MGRYVLIEEARDEHSEVVRSRTATLLNEQKRRFDPVDPVTHVTEIPLTHVWKRIGLTQNTNDDLSTMMCVRVHPVCVTHISLRSIHRRIATRRFERASRRRGATRMLPVSPNGHILSLPQTDSDSKEYVEQMTPPVKQNNSPPPLSQECSNGKPLQEQQCDSSQRGRPLEL</sequence>
<evidence type="ECO:0000256" key="1">
    <source>
        <dbReference type="SAM" id="MobiDB-lite"/>
    </source>
</evidence>
<gene>
    <name evidence="2" type="ORF">NECAME_15533</name>
</gene>
<name>W2SJL8_NECAM</name>
<organism evidence="2 3">
    <name type="scientific">Necator americanus</name>
    <name type="common">Human hookworm</name>
    <dbReference type="NCBI Taxonomy" id="51031"/>
    <lineage>
        <taxon>Eukaryota</taxon>
        <taxon>Metazoa</taxon>
        <taxon>Ecdysozoa</taxon>
        <taxon>Nematoda</taxon>
        <taxon>Chromadorea</taxon>
        <taxon>Rhabditida</taxon>
        <taxon>Rhabditina</taxon>
        <taxon>Rhabditomorpha</taxon>
        <taxon>Strongyloidea</taxon>
        <taxon>Ancylostomatidae</taxon>
        <taxon>Bunostominae</taxon>
        <taxon>Necator</taxon>
    </lineage>
</organism>
<accession>W2SJL8</accession>
<dbReference type="AlphaFoldDB" id="W2SJL8"/>
<evidence type="ECO:0000313" key="2">
    <source>
        <dbReference type="EMBL" id="ETN69086.1"/>
    </source>
</evidence>
<protein>
    <submittedName>
        <fullName evidence="2">Uncharacterized protein</fullName>
    </submittedName>
</protein>
<dbReference type="KEGG" id="nai:NECAME_15533"/>
<reference evidence="3" key="1">
    <citation type="journal article" date="2014" name="Nat. Genet.">
        <title>Genome of the human hookworm Necator americanus.</title>
        <authorList>
            <person name="Tang Y.T."/>
            <person name="Gao X."/>
            <person name="Rosa B.A."/>
            <person name="Abubucker S."/>
            <person name="Hallsworth-Pepin K."/>
            <person name="Martin J."/>
            <person name="Tyagi R."/>
            <person name="Heizer E."/>
            <person name="Zhang X."/>
            <person name="Bhonagiri-Palsikar V."/>
            <person name="Minx P."/>
            <person name="Warren W.C."/>
            <person name="Wang Q."/>
            <person name="Zhan B."/>
            <person name="Hotez P.J."/>
            <person name="Sternberg P.W."/>
            <person name="Dougall A."/>
            <person name="Gaze S.T."/>
            <person name="Mulvenna J."/>
            <person name="Sotillo J."/>
            <person name="Ranganathan S."/>
            <person name="Rabelo E.M."/>
            <person name="Wilson R.K."/>
            <person name="Felgner P.L."/>
            <person name="Bethony J."/>
            <person name="Hawdon J.M."/>
            <person name="Gasser R.B."/>
            <person name="Loukas A."/>
            <person name="Mitreva M."/>
        </authorList>
    </citation>
    <scope>NUCLEOTIDE SEQUENCE [LARGE SCALE GENOMIC DNA]</scope>
</reference>